<name>A0A7T3V4U8_9SPIR</name>
<organism evidence="2 3">
    <name type="scientific">Treponema peruense</name>
    <dbReference type="NCBI Taxonomy" id="2787628"/>
    <lineage>
        <taxon>Bacteria</taxon>
        <taxon>Pseudomonadati</taxon>
        <taxon>Spirochaetota</taxon>
        <taxon>Spirochaetia</taxon>
        <taxon>Spirochaetales</taxon>
        <taxon>Treponemataceae</taxon>
        <taxon>Treponema</taxon>
    </lineage>
</organism>
<keyword evidence="3" id="KW-1185">Reference proteome</keyword>
<evidence type="ECO:0000256" key="1">
    <source>
        <dbReference type="SAM" id="Phobius"/>
    </source>
</evidence>
<dbReference type="EMBL" id="CP064936">
    <property type="protein sequence ID" value="QQA00265.1"/>
    <property type="molecule type" value="Genomic_DNA"/>
</dbReference>
<feature type="transmembrane region" description="Helical" evidence="1">
    <location>
        <begin position="156"/>
        <end position="176"/>
    </location>
</feature>
<dbReference type="RefSeq" id="WP_177528984.1">
    <property type="nucleotide sequence ID" value="NZ_CBCSHE010000001.1"/>
</dbReference>
<feature type="transmembrane region" description="Helical" evidence="1">
    <location>
        <begin position="188"/>
        <end position="206"/>
    </location>
</feature>
<reference evidence="2 3" key="1">
    <citation type="submission" date="2020-11" db="EMBL/GenBank/DDBJ databases">
        <title>Treponema Peruensis nv. sp., first commensal Treponema isolated from human feces.</title>
        <authorList>
            <person name="Belkhou C."/>
            <person name="Raes J."/>
        </authorList>
    </citation>
    <scope>NUCLEOTIDE SEQUENCE [LARGE SCALE GENOMIC DNA]</scope>
    <source>
        <strain evidence="2 3">RCC2812</strain>
    </source>
</reference>
<feature type="transmembrane region" description="Helical" evidence="1">
    <location>
        <begin position="123"/>
        <end position="144"/>
    </location>
</feature>
<gene>
    <name evidence="2" type="ORF">IWA51_08260</name>
</gene>
<keyword evidence="1" id="KW-1133">Transmembrane helix</keyword>
<proteinExistence type="predicted"/>
<dbReference type="AlphaFoldDB" id="A0A7T3V4U8"/>
<evidence type="ECO:0000313" key="3">
    <source>
        <dbReference type="Proteomes" id="UP000595224"/>
    </source>
</evidence>
<feature type="transmembrane region" description="Helical" evidence="1">
    <location>
        <begin position="29"/>
        <end position="52"/>
    </location>
</feature>
<evidence type="ECO:0000313" key="2">
    <source>
        <dbReference type="EMBL" id="QQA00265.1"/>
    </source>
</evidence>
<accession>A0A7T3V4U8</accession>
<feature type="transmembrane region" description="Helical" evidence="1">
    <location>
        <begin position="64"/>
        <end position="86"/>
    </location>
</feature>
<dbReference type="KEGG" id="tper:IWA51_08260"/>
<sequence length="223" mass="25058">MYAFLFLAVPAFLAWFCLTDKKYQFKSYIPALITGFLLGAVICCVKEFLIFSPDAANSGPASEFLCIFIEENLIPLLLLSAVGLLFSKDTAEYKIHAALPYFASAYSTMVPYFSVSCSETESLFMLIMSPLLTLFSVILICVLIKKAYLSFTKKQTVKFILFCAAVLAAMAVPGAIRTMWMFRVSALIYIPLACIFIVLSFIFYILNLNDEKKSERQPIFMSM</sequence>
<protein>
    <submittedName>
        <fullName evidence="2">Uncharacterized protein</fullName>
    </submittedName>
</protein>
<keyword evidence="1" id="KW-0812">Transmembrane</keyword>
<dbReference type="Proteomes" id="UP000595224">
    <property type="component" value="Chromosome"/>
</dbReference>
<keyword evidence="1" id="KW-0472">Membrane</keyword>